<dbReference type="EMBL" id="JBEPSH010000001">
    <property type="protein sequence ID" value="MET4575157.1"/>
    <property type="molecule type" value="Genomic_DNA"/>
</dbReference>
<reference evidence="6 7" key="1">
    <citation type="submission" date="2024-06" db="EMBL/GenBank/DDBJ databases">
        <title>Sorghum-associated microbial communities from plants grown in Nebraska, USA.</title>
        <authorList>
            <person name="Schachtman D."/>
        </authorList>
    </citation>
    <scope>NUCLEOTIDE SEQUENCE [LARGE SCALE GENOMIC DNA]</scope>
    <source>
        <strain evidence="6 7">2709</strain>
    </source>
</reference>
<dbReference type="GO" id="GO:0003677">
    <property type="term" value="F:DNA binding"/>
    <property type="evidence" value="ECO:0007669"/>
    <property type="project" value="UniProtKB-KW"/>
</dbReference>
<comment type="caution">
    <text evidence="6">The sequence shown here is derived from an EMBL/GenBank/DDBJ whole genome shotgun (WGS) entry which is preliminary data.</text>
</comment>
<dbReference type="Gene3D" id="1.10.10.10">
    <property type="entry name" value="Winged helix-like DNA-binding domain superfamily/Winged helix DNA-binding domain"/>
    <property type="match status" value="1"/>
</dbReference>
<dbReference type="PANTHER" id="PTHR30419:SF8">
    <property type="entry name" value="NITROGEN ASSIMILATION TRANSCRIPTIONAL ACTIVATOR-RELATED"/>
    <property type="match status" value="1"/>
</dbReference>
<evidence type="ECO:0000256" key="2">
    <source>
        <dbReference type="ARBA" id="ARBA00023015"/>
    </source>
</evidence>
<evidence type="ECO:0000256" key="3">
    <source>
        <dbReference type="ARBA" id="ARBA00023125"/>
    </source>
</evidence>
<gene>
    <name evidence="6" type="ORF">ABIE13_000254</name>
</gene>
<feature type="domain" description="HTH lysR-type" evidence="5">
    <location>
        <begin position="16"/>
        <end position="73"/>
    </location>
</feature>
<name>A0ABV2Q3G4_9BURK</name>
<comment type="similarity">
    <text evidence="1">Belongs to the LysR transcriptional regulatory family.</text>
</comment>
<evidence type="ECO:0000313" key="6">
    <source>
        <dbReference type="EMBL" id="MET4575157.1"/>
    </source>
</evidence>
<dbReference type="PROSITE" id="PS50931">
    <property type="entry name" value="HTH_LYSR"/>
    <property type="match status" value="1"/>
</dbReference>
<keyword evidence="7" id="KW-1185">Reference proteome</keyword>
<evidence type="ECO:0000259" key="5">
    <source>
        <dbReference type="PROSITE" id="PS50931"/>
    </source>
</evidence>
<sequence>MDSNLSPDVAALPFRLKFRHMVLLDALGESLSLRKAAQVAHLTQPAATRAISELESAFGVLLFERSHRGMAPTVFGEAVIRHARQLLFDVQRAHEEVQALRSGSHGLVRVGVLLSSAVKLLPMAIGEVKRKHPNLRISLEQLPQPPLISRLREGSLDVILCRVVTNATDADHLVQTVLFDDDFVLVCGRTHKLAKAKTVAMSDIIDAPWVLPHSSGALYEHVRALFLTQAGRIPSNVVESTTSLATNLMLIEHYGYLNFMQRTVAQTYEQRRVLRILPMSLGSPLGPHVVAVRKDGSRSPAMTAFLETLTGLVQ</sequence>
<dbReference type="Gene3D" id="3.40.190.290">
    <property type="match status" value="1"/>
</dbReference>
<proteinExistence type="inferred from homology"/>
<keyword evidence="4" id="KW-0804">Transcription</keyword>
<protein>
    <submittedName>
        <fullName evidence="6">DNA-binding transcriptional LysR family regulator</fullName>
    </submittedName>
</protein>
<accession>A0ABV2Q3G4</accession>
<dbReference type="SUPFAM" id="SSF53850">
    <property type="entry name" value="Periplasmic binding protein-like II"/>
    <property type="match status" value="1"/>
</dbReference>
<dbReference type="InterPro" id="IPR036388">
    <property type="entry name" value="WH-like_DNA-bd_sf"/>
</dbReference>
<keyword evidence="2" id="KW-0805">Transcription regulation</keyword>
<dbReference type="InterPro" id="IPR000847">
    <property type="entry name" value="LysR_HTH_N"/>
</dbReference>
<dbReference type="PANTHER" id="PTHR30419">
    <property type="entry name" value="HTH-TYPE TRANSCRIPTIONAL REGULATOR YBHD"/>
    <property type="match status" value="1"/>
</dbReference>
<dbReference type="Pfam" id="PF03466">
    <property type="entry name" value="LysR_substrate"/>
    <property type="match status" value="1"/>
</dbReference>
<dbReference type="PRINTS" id="PR00039">
    <property type="entry name" value="HTHLYSR"/>
</dbReference>
<dbReference type="Pfam" id="PF00126">
    <property type="entry name" value="HTH_1"/>
    <property type="match status" value="1"/>
</dbReference>
<dbReference type="InterPro" id="IPR050950">
    <property type="entry name" value="HTH-type_LysR_regulators"/>
</dbReference>
<evidence type="ECO:0000256" key="4">
    <source>
        <dbReference type="ARBA" id="ARBA00023163"/>
    </source>
</evidence>
<dbReference type="Proteomes" id="UP001549320">
    <property type="component" value="Unassembled WGS sequence"/>
</dbReference>
<evidence type="ECO:0000313" key="7">
    <source>
        <dbReference type="Proteomes" id="UP001549320"/>
    </source>
</evidence>
<dbReference type="RefSeq" id="WP_354440439.1">
    <property type="nucleotide sequence ID" value="NZ_JBEPSH010000001.1"/>
</dbReference>
<dbReference type="InterPro" id="IPR036390">
    <property type="entry name" value="WH_DNA-bd_sf"/>
</dbReference>
<dbReference type="SUPFAM" id="SSF46785">
    <property type="entry name" value="Winged helix' DNA-binding domain"/>
    <property type="match status" value="1"/>
</dbReference>
<evidence type="ECO:0000256" key="1">
    <source>
        <dbReference type="ARBA" id="ARBA00009437"/>
    </source>
</evidence>
<keyword evidence="3 6" id="KW-0238">DNA-binding</keyword>
<organism evidence="6 7">
    <name type="scientific">Ottowia thiooxydans</name>
    <dbReference type="NCBI Taxonomy" id="219182"/>
    <lineage>
        <taxon>Bacteria</taxon>
        <taxon>Pseudomonadati</taxon>
        <taxon>Pseudomonadota</taxon>
        <taxon>Betaproteobacteria</taxon>
        <taxon>Burkholderiales</taxon>
        <taxon>Comamonadaceae</taxon>
        <taxon>Ottowia</taxon>
    </lineage>
</organism>
<dbReference type="InterPro" id="IPR005119">
    <property type="entry name" value="LysR_subst-bd"/>
</dbReference>